<evidence type="ECO:0000313" key="2">
    <source>
        <dbReference type="Proteomes" id="UP000236161"/>
    </source>
</evidence>
<dbReference type="AlphaFoldDB" id="A0A2I0AQX8"/>
<keyword evidence="2" id="KW-1185">Reference proteome</keyword>
<gene>
    <name evidence="1" type="ORF">AXF42_Ash012502</name>
</gene>
<dbReference type="Gene3D" id="1.20.58.670">
    <property type="entry name" value="Dsl1p vesicle tethering complex, Tip20p subunit, domain D"/>
    <property type="match status" value="1"/>
</dbReference>
<protein>
    <recommendedName>
        <fullName evidence="3">RINT1-like protein MAG2L</fullName>
    </recommendedName>
</protein>
<dbReference type="PROSITE" id="PS51386">
    <property type="entry name" value="RINT1_TIP20"/>
    <property type="match status" value="1"/>
</dbReference>
<dbReference type="GO" id="GO:0006890">
    <property type="term" value="P:retrograde vesicle-mediated transport, Golgi to endoplasmic reticulum"/>
    <property type="evidence" value="ECO:0007669"/>
    <property type="project" value="InterPro"/>
</dbReference>
<dbReference type="GO" id="GO:0060628">
    <property type="term" value="P:regulation of ER to Golgi vesicle-mediated transport"/>
    <property type="evidence" value="ECO:0007669"/>
    <property type="project" value="TreeGrafter"/>
</dbReference>
<dbReference type="Proteomes" id="UP000236161">
    <property type="component" value="Unassembled WGS sequence"/>
</dbReference>
<dbReference type="GO" id="GO:0070939">
    <property type="term" value="C:Dsl1/NZR complex"/>
    <property type="evidence" value="ECO:0007669"/>
    <property type="project" value="InterPro"/>
</dbReference>
<proteinExistence type="predicted"/>
<evidence type="ECO:0000313" key="1">
    <source>
        <dbReference type="EMBL" id="PKA57963.1"/>
    </source>
</evidence>
<name>A0A2I0AQX8_9ASPA</name>
<reference evidence="1 2" key="1">
    <citation type="journal article" date="2017" name="Nature">
        <title>The Apostasia genome and the evolution of orchids.</title>
        <authorList>
            <person name="Zhang G.Q."/>
            <person name="Liu K.W."/>
            <person name="Li Z."/>
            <person name="Lohaus R."/>
            <person name="Hsiao Y.Y."/>
            <person name="Niu S.C."/>
            <person name="Wang J.Y."/>
            <person name="Lin Y.C."/>
            <person name="Xu Q."/>
            <person name="Chen L.J."/>
            <person name="Yoshida K."/>
            <person name="Fujiwara S."/>
            <person name="Wang Z.W."/>
            <person name="Zhang Y.Q."/>
            <person name="Mitsuda N."/>
            <person name="Wang M."/>
            <person name="Liu G.H."/>
            <person name="Pecoraro L."/>
            <person name="Huang H.X."/>
            <person name="Xiao X.J."/>
            <person name="Lin M."/>
            <person name="Wu X.Y."/>
            <person name="Wu W.L."/>
            <person name="Chen Y.Y."/>
            <person name="Chang S.B."/>
            <person name="Sakamoto S."/>
            <person name="Ohme-Takagi M."/>
            <person name="Yagi M."/>
            <person name="Zeng S.J."/>
            <person name="Shen C.Y."/>
            <person name="Yeh C.M."/>
            <person name="Luo Y.B."/>
            <person name="Tsai W.C."/>
            <person name="Van de Peer Y."/>
            <person name="Liu Z.J."/>
        </authorList>
    </citation>
    <scope>NUCLEOTIDE SEQUENCE [LARGE SCALE GENOMIC DNA]</scope>
    <source>
        <strain evidence="2">cv. Shenzhen</strain>
        <tissue evidence="1">Stem</tissue>
    </source>
</reference>
<dbReference type="OrthoDB" id="2189254at2759"/>
<evidence type="ECO:0008006" key="3">
    <source>
        <dbReference type="Google" id="ProtNLM"/>
    </source>
</evidence>
<dbReference type="Pfam" id="PF04437">
    <property type="entry name" value="RINT1_TIP1"/>
    <property type="match status" value="2"/>
</dbReference>
<dbReference type="GO" id="GO:0006888">
    <property type="term" value="P:endoplasmic reticulum to Golgi vesicle-mediated transport"/>
    <property type="evidence" value="ECO:0007669"/>
    <property type="project" value="InterPro"/>
</dbReference>
<dbReference type="PANTHER" id="PTHR13520:SF0">
    <property type="entry name" value="RAD50-INTERACTING PROTEIN 1"/>
    <property type="match status" value="1"/>
</dbReference>
<dbReference type="STRING" id="1088818.A0A2I0AQX8"/>
<sequence>MQEIGWRLGKLLVAVKALRDIEEVLLSAANSNPCWTNLLKAVDYRVEKALAILRPQSLTDYRTLLVSLGWPPSLLTSNVANDSFLDIANPLVVMQGEMKDKYSRSFLALCYLQQVQAKREACLHFLLRKQMGSSGLWPIDELVSSLALRIEYHFSKWLDQPKFIFALVYNITKNFLDSIENVLQPLIDHGKLLGCSAKEAWLVAMVRLLSDNLERQIFPALTRIHNSRNGDLEICSSLLHIVDLMISFDKRIQILLTSGTHFMESFAVIEGLPPSLSSLSIFIGHPDWLKIWAEIEVNDAEGKLRPELEDERSWMAIFDQQAESNYGSLSFLLSSREDYKAPIISDSVIQITWSIIERGLVLPSRQLRNQFIISSAKLFLNNFFGILLQRSRDVEFNTAILDDAQLLKICSAMNTAHYCEHVLIEWSENVKLMEVAASEIIEEDNLCISPSFIEVLDMLRDRLRLLNLILNSKDFLDLWRSVAGGIDHFIFSSIPMSNARFSSLGVYQFKTDIKALFVIFRSFCPRPEAFFPCISNSLKLLTMDRKDADQLLKILLQTRSEESLRLYGVFHVSHAQAEKILRNRMIGDSTT</sequence>
<dbReference type="InterPro" id="IPR042044">
    <property type="entry name" value="EXOC6PINT-1/Sec15/Tip20_C_dom2"/>
</dbReference>
<accession>A0A2I0AQX8</accession>
<dbReference type="PANTHER" id="PTHR13520">
    <property type="entry name" value="RAD50-INTERACTING PROTEIN 1 RINT-1"/>
    <property type="match status" value="1"/>
</dbReference>
<dbReference type="InterPro" id="IPR007528">
    <property type="entry name" value="RINT1_Tip20"/>
</dbReference>
<organism evidence="1 2">
    <name type="scientific">Apostasia shenzhenica</name>
    <dbReference type="NCBI Taxonomy" id="1088818"/>
    <lineage>
        <taxon>Eukaryota</taxon>
        <taxon>Viridiplantae</taxon>
        <taxon>Streptophyta</taxon>
        <taxon>Embryophyta</taxon>
        <taxon>Tracheophyta</taxon>
        <taxon>Spermatophyta</taxon>
        <taxon>Magnoliopsida</taxon>
        <taxon>Liliopsida</taxon>
        <taxon>Asparagales</taxon>
        <taxon>Orchidaceae</taxon>
        <taxon>Apostasioideae</taxon>
        <taxon>Apostasia</taxon>
    </lineage>
</organism>
<dbReference type="EMBL" id="KZ451959">
    <property type="protein sequence ID" value="PKA57963.1"/>
    <property type="molecule type" value="Genomic_DNA"/>
</dbReference>